<dbReference type="AlphaFoldDB" id="A0ABD6E7N8"/>
<gene>
    <name evidence="3" type="ORF">AB6A40_001890</name>
</gene>
<evidence type="ECO:0000313" key="3">
    <source>
        <dbReference type="EMBL" id="MFH4975181.1"/>
    </source>
</evidence>
<dbReference type="PANTHER" id="PTHR32122">
    <property type="entry name" value="TATA BOX-BINDING PROTEIN ASSOCIATED FACTOR RNA POLYMERASE I SUBUNIT A"/>
    <property type="match status" value="1"/>
</dbReference>
<organism evidence="3 4">
    <name type="scientific">Gnathostoma spinigerum</name>
    <dbReference type="NCBI Taxonomy" id="75299"/>
    <lineage>
        <taxon>Eukaryota</taxon>
        <taxon>Metazoa</taxon>
        <taxon>Ecdysozoa</taxon>
        <taxon>Nematoda</taxon>
        <taxon>Chromadorea</taxon>
        <taxon>Rhabditida</taxon>
        <taxon>Spirurina</taxon>
        <taxon>Gnathostomatomorpha</taxon>
        <taxon>Gnathostomatoidea</taxon>
        <taxon>Gnathostomatidae</taxon>
        <taxon>Gnathostoma</taxon>
    </lineage>
</organism>
<keyword evidence="2" id="KW-1133">Transmembrane helix</keyword>
<dbReference type="InterPro" id="IPR052669">
    <property type="entry name" value="SL1/TIF-IB_Component"/>
</dbReference>
<evidence type="ECO:0000313" key="4">
    <source>
        <dbReference type="Proteomes" id="UP001608902"/>
    </source>
</evidence>
<feature type="transmembrane region" description="Helical" evidence="2">
    <location>
        <begin position="304"/>
        <end position="323"/>
    </location>
</feature>
<feature type="region of interest" description="Disordered" evidence="1">
    <location>
        <begin position="1"/>
        <end position="32"/>
    </location>
</feature>
<keyword evidence="2" id="KW-0472">Membrane</keyword>
<keyword evidence="4" id="KW-1185">Reference proteome</keyword>
<proteinExistence type="predicted"/>
<dbReference type="Proteomes" id="UP001608902">
    <property type="component" value="Unassembled WGS sequence"/>
</dbReference>
<evidence type="ECO:0000256" key="2">
    <source>
        <dbReference type="SAM" id="Phobius"/>
    </source>
</evidence>
<keyword evidence="2" id="KW-0812">Transmembrane</keyword>
<dbReference type="EMBL" id="JBGFUD010000760">
    <property type="protein sequence ID" value="MFH4975181.1"/>
    <property type="molecule type" value="Genomic_DNA"/>
</dbReference>
<accession>A0ABD6E7N8</accession>
<sequence>MDDSRETADREEPSTSQLQSVSELRGRTSDSGLEISTSNCAVVKRKRRMLPDTFYPNLVSLTDDSGTVEKISHLIDGYCRLYFSRFENSRIGVTVLFSIVFDLALGGLRSKLYEYLSSLPRNKYCELLLYIRYFGLLNTYCAADPSTILLKCSALEASLSITYWGLHFLKPHSWRITCEGDCEEDRCTFGRTRFIYATIKYRLGLLREAVLCEDWSEVGRLIGSFPAMREDCLPKVSYQHFQTQLKFNTRYYFRVFNPFMVSIFHTGLQRLMAKYSSKKEMAGRAAHYVIDFIKAEPRPMYRRILFSSMAMLYCVDLLVFLIANEFFDIAVDILVLIDSLPRFARTKLFSQAFRSYKALLMYEKWRRIDDEALCGNELQLADELILAIENGVPWDESVLVFVDAAIEFFVQQCSISQLFRVLVERCQRSPCLTPHCYRVLNNNGLTTMADELLSTVELSLADVNPTDPCWLDWVEPRLLKPTDYDTPPEMLNRICGILFNFLDFGENRANERAWALLWASVEHTDDTSLLKFHWSSRQSWWPKFHTVPMSASACRIRTQILNRLSSLDC</sequence>
<dbReference type="PANTHER" id="PTHR32122:SF1">
    <property type="entry name" value="TATA BOX-BINDING PROTEIN-ASSOCIATED FACTOR RNA POLYMERASE I SUBUNIT A"/>
    <property type="match status" value="1"/>
</dbReference>
<reference evidence="3 4" key="1">
    <citation type="submission" date="2024-08" db="EMBL/GenBank/DDBJ databases">
        <title>Gnathostoma spinigerum genome.</title>
        <authorList>
            <person name="Gonzalez-Bertolin B."/>
            <person name="Monzon S."/>
            <person name="Zaballos A."/>
            <person name="Jimenez P."/>
            <person name="Dekumyoy P."/>
            <person name="Varona S."/>
            <person name="Cuesta I."/>
            <person name="Sumanam S."/>
            <person name="Adisakwattana P."/>
            <person name="Gasser R.B."/>
            <person name="Hernandez-Gonzalez A."/>
            <person name="Young N.D."/>
            <person name="Perteguer M.J."/>
        </authorList>
    </citation>
    <scope>NUCLEOTIDE SEQUENCE [LARGE SCALE GENOMIC DNA]</scope>
    <source>
        <strain evidence="3">AL3</strain>
        <tissue evidence="3">Liver</tissue>
    </source>
</reference>
<name>A0ABD6E7N8_9BILA</name>
<protein>
    <submittedName>
        <fullName evidence="3">Uncharacterized protein</fullName>
    </submittedName>
</protein>
<comment type="caution">
    <text evidence="3">The sequence shown here is derived from an EMBL/GenBank/DDBJ whole genome shotgun (WGS) entry which is preliminary data.</text>
</comment>
<evidence type="ECO:0000256" key="1">
    <source>
        <dbReference type="SAM" id="MobiDB-lite"/>
    </source>
</evidence>
<feature type="compositionally biased region" description="Basic and acidic residues" evidence="1">
    <location>
        <begin position="1"/>
        <end position="13"/>
    </location>
</feature>